<organism evidence="2 3">
    <name type="scientific">Fusarium falciforme</name>
    <dbReference type="NCBI Taxonomy" id="195108"/>
    <lineage>
        <taxon>Eukaryota</taxon>
        <taxon>Fungi</taxon>
        <taxon>Dikarya</taxon>
        <taxon>Ascomycota</taxon>
        <taxon>Pezizomycotina</taxon>
        <taxon>Sordariomycetes</taxon>
        <taxon>Hypocreomycetidae</taxon>
        <taxon>Hypocreales</taxon>
        <taxon>Nectriaceae</taxon>
        <taxon>Fusarium</taxon>
        <taxon>Fusarium solani species complex</taxon>
    </lineage>
</organism>
<evidence type="ECO:0000313" key="2">
    <source>
        <dbReference type="EMBL" id="KAJ4189271.1"/>
    </source>
</evidence>
<evidence type="ECO:0000313" key="3">
    <source>
        <dbReference type="Proteomes" id="UP001152087"/>
    </source>
</evidence>
<name>A0A9W8R9J3_9HYPO</name>
<protein>
    <submittedName>
        <fullName evidence="2">Uncharacterized protein</fullName>
    </submittedName>
</protein>
<dbReference type="AlphaFoldDB" id="A0A9W8R9J3"/>
<evidence type="ECO:0000256" key="1">
    <source>
        <dbReference type="SAM" id="MobiDB-lite"/>
    </source>
</evidence>
<feature type="region of interest" description="Disordered" evidence="1">
    <location>
        <begin position="49"/>
        <end position="78"/>
    </location>
</feature>
<gene>
    <name evidence="2" type="ORF">NW755_006089</name>
</gene>
<dbReference type="EMBL" id="JAOQAV010000013">
    <property type="protein sequence ID" value="KAJ4189271.1"/>
    <property type="molecule type" value="Genomic_DNA"/>
</dbReference>
<reference evidence="2" key="1">
    <citation type="submission" date="2022-09" db="EMBL/GenBank/DDBJ databases">
        <title>Fusarium specimens isolated from Avocado Roots.</title>
        <authorList>
            <person name="Stajich J."/>
            <person name="Roper C."/>
            <person name="Heimlech-Rivalta G."/>
        </authorList>
    </citation>
    <scope>NUCLEOTIDE SEQUENCE</scope>
    <source>
        <strain evidence="2">A02</strain>
    </source>
</reference>
<sequence length="78" mass="8571">MAPKPPSTNTDCVKGEGMMPVENNSMLLRYLHDNTSFSDRLVELTVNDPTTEGQATVPDHAKVEKAQQKKEEDKAPGT</sequence>
<keyword evidence="3" id="KW-1185">Reference proteome</keyword>
<accession>A0A9W8R9J3</accession>
<proteinExistence type="predicted"/>
<feature type="compositionally biased region" description="Basic and acidic residues" evidence="1">
    <location>
        <begin position="59"/>
        <end position="78"/>
    </location>
</feature>
<comment type="caution">
    <text evidence="2">The sequence shown here is derived from an EMBL/GenBank/DDBJ whole genome shotgun (WGS) entry which is preliminary data.</text>
</comment>
<dbReference type="Proteomes" id="UP001152087">
    <property type="component" value="Unassembled WGS sequence"/>
</dbReference>